<accession>A0A1Y5HXE6</accession>
<protein>
    <submittedName>
        <fullName evidence="2">Uncharacterized protein</fullName>
    </submittedName>
</protein>
<gene>
    <name evidence="2" type="ORF">BE221DRAFT_64419</name>
</gene>
<name>A0A1Y5HXE6_OSTTA</name>
<evidence type="ECO:0000313" key="2">
    <source>
        <dbReference type="EMBL" id="OUS41958.1"/>
    </source>
</evidence>
<dbReference type="AlphaFoldDB" id="A0A1Y5HXE6"/>
<feature type="region of interest" description="Disordered" evidence="1">
    <location>
        <begin position="1"/>
        <end position="28"/>
    </location>
</feature>
<dbReference type="Proteomes" id="UP000195557">
    <property type="component" value="Unassembled WGS sequence"/>
</dbReference>
<reference evidence="2" key="1">
    <citation type="submission" date="2017-04" db="EMBL/GenBank/DDBJ databases">
        <title>Population genomics of picophytoplankton unveils novel chromosome hypervariability.</title>
        <authorList>
            <consortium name="DOE Joint Genome Institute"/>
            <person name="Blanc-Mathieu R."/>
            <person name="Krasovec M."/>
            <person name="Hebrard M."/>
            <person name="Yau S."/>
            <person name="Desgranges E."/>
            <person name="Martin J."/>
            <person name="Schackwitz W."/>
            <person name="Kuo A."/>
            <person name="Salin G."/>
            <person name="Donnadieu C."/>
            <person name="Desdevises Y."/>
            <person name="Sanchez-Ferandin S."/>
            <person name="Moreau H."/>
            <person name="Rivals E."/>
            <person name="Grigoriev I.V."/>
            <person name="Grimsley N."/>
            <person name="Eyre-Walker A."/>
            <person name="Piganeau G."/>
        </authorList>
    </citation>
    <scope>NUCLEOTIDE SEQUENCE [LARGE SCALE GENOMIC DNA]</scope>
    <source>
        <strain evidence="2">RCC 1115</strain>
    </source>
</reference>
<evidence type="ECO:0000256" key="1">
    <source>
        <dbReference type="SAM" id="MobiDB-lite"/>
    </source>
</evidence>
<feature type="compositionally biased region" description="Polar residues" evidence="1">
    <location>
        <begin position="10"/>
        <end position="28"/>
    </location>
</feature>
<proteinExistence type="predicted"/>
<organism evidence="2">
    <name type="scientific">Ostreococcus tauri</name>
    <name type="common">Marine green alga</name>
    <dbReference type="NCBI Taxonomy" id="70448"/>
    <lineage>
        <taxon>Eukaryota</taxon>
        <taxon>Viridiplantae</taxon>
        <taxon>Chlorophyta</taxon>
        <taxon>Mamiellophyceae</taxon>
        <taxon>Mamiellales</taxon>
        <taxon>Bathycoccaceae</taxon>
        <taxon>Ostreococcus</taxon>
    </lineage>
</organism>
<sequence length="78" mass="8310">MSASADRGTWSCTSSPVASDCDSNASGASARSALGVCMATNAGSARGPTELFFTRYFLKLTRRRDESRAPFSLKIIEL</sequence>
<dbReference type="EMBL" id="KZ155839">
    <property type="protein sequence ID" value="OUS41958.1"/>
    <property type="molecule type" value="Genomic_DNA"/>
</dbReference>